<organism evidence="1">
    <name type="scientific">Ixodes ricinus</name>
    <name type="common">Common tick</name>
    <name type="synonym">Acarus ricinus</name>
    <dbReference type="NCBI Taxonomy" id="34613"/>
    <lineage>
        <taxon>Eukaryota</taxon>
        <taxon>Metazoa</taxon>
        <taxon>Ecdysozoa</taxon>
        <taxon>Arthropoda</taxon>
        <taxon>Chelicerata</taxon>
        <taxon>Arachnida</taxon>
        <taxon>Acari</taxon>
        <taxon>Parasitiformes</taxon>
        <taxon>Ixodida</taxon>
        <taxon>Ixodoidea</taxon>
        <taxon>Ixodidae</taxon>
        <taxon>Ixodinae</taxon>
        <taxon>Ixodes</taxon>
    </lineage>
</organism>
<dbReference type="EMBL" id="GIFC01017432">
    <property type="protein sequence ID" value="MXU99515.1"/>
    <property type="molecule type" value="Transcribed_RNA"/>
</dbReference>
<evidence type="ECO:0000313" key="1">
    <source>
        <dbReference type="EMBL" id="MXU99515.1"/>
    </source>
</evidence>
<name>A0A6B0VD19_IXORI</name>
<reference evidence="1" key="1">
    <citation type="submission" date="2019-12" db="EMBL/GenBank/DDBJ databases">
        <title>An insight into the sialome of adult female Ixodes ricinus ticks feeding for 6 days.</title>
        <authorList>
            <person name="Perner J."/>
            <person name="Ribeiro J.M.C."/>
        </authorList>
    </citation>
    <scope>NUCLEOTIDE SEQUENCE</scope>
    <source>
        <strain evidence="1">Semi-engorged</strain>
        <tissue evidence="1">Salivary glands</tissue>
    </source>
</reference>
<accession>A0A6B0VD19</accession>
<dbReference type="AlphaFoldDB" id="A0A6B0VD19"/>
<proteinExistence type="predicted"/>
<protein>
    <submittedName>
        <fullName evidence="1">Uncharacterized protein</fullName>
    </submittedName>
</protein>
<sequence>MSLLMREGGSRSLAVLTSVAIGPLACTDTSYGNKNKTPSGSCEADGRCEQTSSRQSRAYALFLERRPAGTCELSPGVRVGFARRSRNNPAKSSSLQARLDLLYPLLGCRCVGRHEIVHPFARLHVEEGLLVRPFGSALDGYGRRHGDHFREINQTLAVGILHRIVVPQLVLSGVEDEPALLPALEQGPPLEQVALVGAVLGAVRRELVVVRCVHAGADGAAVGVGALGHGHRAGVRSHRLVFGAVLGHRRKALLVAVVAAVHAVHPRFDEAPEDAGAEVAVRGRGVVVPVEAVRVHLRGRGTGAARGPAPFQGATRHLAPHQELDGGPLVHRTAVRTHQVHVERRVAHQGVHDGNVQLVPEDVPLLGQVAQGSLLVVQTLQQLREDVHLEPTDVVVARVEDLAGPSWHQGAPGPPGVWAPLASLQEHQLRVVRGPVLQGLLQVVLPDVQVRDV</sequence>